<dbReference type="Proteomes" id="UP000033140">
    <property type="component" value="Unassembled WGS sequence"/>
</dbReference>
<dbReference type="Gene3D" id="3.10.450.50">
    <property type="match status" value="1"/>
</dbReference>
<dbReference type="EMBL" id="BACD03000017">
    <property type="protein sequence ID" value="GAO48791.1"/>
    <property type="molecule type" value="Genomic_DNA"/>
</dbReference>
<dbReference type="OrthoDB" id="10264449at2759"/>
<keyword evidence="2" id="KW-1185">Reference proteome</keyword>
<dbReference type="InterPro" id="IPR032710">
    <property type="entry name" value="NTF2-like_dom_sf"/>
</dbReference>
<dbReference type="STRING" id="698492.A0A0E9NGG1"/>
<dbReference type="OMA" id="YPQRYAW"/>
<gene>
    <name evidence="1" type="ORF">G7K_2960-t1</name>
</gene>
<dbReference type="PANTHER" id="PTHR41252">
    <property type="entry name" value="BLR2505 PROTEIN"/>
    <property type="match status" value="1"/>
</dbReference>
<accession>A0A0E9NGG1</accession>
<evidence type="ECO:0000313" key="1">
    <source>
        <dbReference type="EMBL" id="GAO48791.1"/>
    </source>
</evidence>
<dbReference type="RefSeq" id="XP_019024726.1">
    <property type="nucleotide sequence ID" value="XM_019170610.1"/>
</dbReference>
<name>A0A0E9NGG1_SAICN</name>
<dbReference type="PANTHER" id="PTHR41252:SF1">
    <property type="entry name" value="BLR2505 PROTEIN"/>
    <property type="match status" value="1"/>
</dbReference>
<evidence type="ECO:0000313" key="2">
    <source>
        <dbReference type="Proteomes" id="UP000033140"/>
    </source>
</evidence>
<evidence type="ECO:0008006" key="3">
    <source>
        <dbReference type="Google" id="ProtNLM"/>
    </source>
</evidence>
<proteinExistence type="predicted"/>
<reference evidence="1 2" key="1">
    <citation type="journal article" date="2011" name="J. Gen. Appl. Microbiol.">
        <title>Draft genome sequencing of the enigmatic yeast Saitoella complicata.</title>
        <authorList>
            <person name="Nishida H."/>
            <person name="Hamamoto M."/>
            <person name="Sugiyama J."/>
        </authorList>
    </citation>
    <scope>NUCLEOTIDE SEQUENCE [LARGE SCALE GENOMIC DNA]</scope>
    <source>
        <strain evidence="1 2">NRRL Y-17804</strain>
    </source>
</reference>
<comment type="caution">
    <text evidence="1">The sequence shown here is derived from an EMBL/GenBank/DDBJ whole genome shotgun (WGS) entry which is preliminary data.</text>
</comment>
<reference evidence="1 2" key="3">
    <citation type="journal article" date="2015" name="Genome Announc.">
        <title>Draft Genome Sequence of the Archiascomycetous Yeast Saitoella complicata.</title>
        <authorList>
            <person name="Yamauchi K."/>
            <person name="Kondo S."/>
            <person name="Hamamoto M."/>
            <person name="Takahashi Y."/>
            <person name="Ogura Y."/>
            <person name="Hayashi T."/>
            <person name="Nishida H."/>
        </authorList>
    </citation>
    <scope>NUCLEOTIDE SEQUENCE [LARGE SCALE GENOMIC DNA]</scope>
    <source>
        <strain evidence="1 2">NRRL Y-17804</strain>
    </source>
</reference>
<reference evidence="1 2" key="2">
    <citation type="journal article" date="2014" name="J. Gen. Appl. Microbiol.">
        <title>The early diverging ascomycetous budding yeast Saitoella complicata has three histone deacetylases belonging to the Clr6, Hos2, and Rpd3 lineages.</title>
        <authorList>
            <person name="Nishida H."/>
            <person name="Matsumoto T."/>
            <person name="Kondo S."/>
            <person name="Hamamoto M."/>
            <person name="Yoshikawa H."/>
        </authorList>
    </citation>
    <scope>NUCLEOTIDE SEQUENCE [LARGE SCALE GENOMIC DNA]</scope>
    <source>
        <strain evidence="1 2">NRRL Y-17804</strain>
    </source>
</reference>
<protein>
    <recommendedName>
        <fullName evidence="3">SnoaL-like domain-containing protein</fullName>
    </recommendedName>
</protein>
<organism evidence="1 2">
    <name type="scientific">Saitoella complicata (strain BCRC 22490 / CBS 7301 / JCM 7358 / NBRC 10748 / NRRL Y-17804)</name>
    <dbReference type="NCBI Taxonomy" id="698492"/>
    <lineage>
        <taxon>Eukaryota</taxon>
        <taxon>Fungi</taxon>
        <taxon>Dikarya</taxon>
        <taxon>Ascomycota</taxon>
        <taxon>Taphrinomycotina</taxon>
        <taxon>Taphrinomycotina incertae sedis</taxon>
        <taxon>Saitoella</taxon>
    </lineage>
</organism>
<dbReference type="SUPFAM" id="SSF54427">
    <property type="entry name" value="NTF2-like"/>
    <property type="match status" value="1"/>
</dbReference>
<dbReference type="AlphaFoldDB" id="A0A0E9NGG1"/>
<sequence>MPITEAQVREIFKPLEEGNPPAFFENVADNVNWRVTGTQNPLGGDYTSKADFQQKTFGRLGGVLKTKTVLKVVGVIVNDSNQAAVELKADATCKNDLEFANEYCWVCQFDEEGKKIVRVRAYLDSALVKKALDENE</sequence>